<organism evidence="2 3">
    <name type="scientific">Alishewanella tabrizica</name>
    <dbReference type="NCBI Taxonomy" id="671278"/>
    <lineage>
        <taxon>Bacteria</taxon>
        <taxon>Pseudomonadati</taxon>
        <taxon>Pseudomonadota</taxon>
        <taxon>Gammaproteobacteria</taxon>
        <taxon>Alteromonadales</taxon>
        <taxon>Alteromonadaceae</taxon>
        <taxon>Alishewanella</taxon>
    </lineage>
</organism>
<protein>
    <recommendedName>
        <fullName evidence="1">SnoaL-like domain-containing protein</fullName>
    </recommendedName>
</protein>
<gene>
    <name evidence="2" type="ORF">GCM10008111_29800</name>
</gene>
<proteinExistence type="predicted"/>
<sequence>MITALFDSIDTKDINAFANFLAEDVIFCFSNWPQVEGKANVKNAVNAFLQSIAGIEHQVLAYWQPDDMLICRGLVTYTRHDNTSLSVPFANTLQILDGKISDYRIFADISAL</sequence>
<name>A0ABQ2WW87_9ALTE</name>
<dbReference type="Proteomes" id="UP000634667">
    <property type="component" value="Unassembled WGS sequence"/>
</dbReference>
<evidence type="ECO:0000259" key="1">
    <source>
        <dbReference type="Pfam" id="PF12680"/>
    </source>
</evidence>
<keyword evidence="3" id="KW-1185">Reference proteome</keyword>
<comment type="caution">
    <text evidence="2">The sequence shown here is derived from an EMBL/GenBank/DDBJ whole genome shotgun (WGS) entry which is preliminary data.</text>
</comment>
<evidence type="ECO:0000313" key="2">
    <source>
        <dbReference type="EMBL" id="GGW71699.1"/>
    </source>
</evidence>
<feature type="domain" description="SnoaL-like" evidence="1">
    <location>
        <begin position="3"/>
        <end position="102"/>
    </location>
</feature>
<dbReference type="Gene3D" id="3.10.450.50">
    <property type="match status" value="1"/>
</dbReference>
<dbReference type="RefSeq" id="WP_189484035.1">
    <property type="nucleotide sequence ID" value="NZ_BMYR01000014.1"/>
</dbReference>
<dbReference type="InterPro" id="IPR032710">
    <property type="entry name" value="NTF2-like_dom_sf"/>
</dbReference>
<dbReference type="EMBL" id="BMYR01000014">
    <property type="protein sequence ID" value="GGW71699.1"/>
    <property type="molecule type" value="Genomic_DNA"/>
</dbReference>
<dbReference type="InterPro" id="IPR037401">
    <property type="entry name" value="SnoaL-like"/>
</dbReference>
<dbReference type="SUPFAM" id="SSF54427">
    <property type="entry name" value="NTF2-like"/>
    <property type="match status" value="1"/>
</dbReference>
<dbReference type="Pfam" id="PF12680">
    <property type="entry name" value="SnoaL_2"/>
    <property type="match status" value="1"/>
</dbReference>
<reference evidence="3" key="1">
    <citation type="journal article" date="2019" name="Int. J. Syst. Evol. Microbiol.">
        <title>The Global Catalogue of Microorganisms (GCM) 10K type strain sequencing project: providing services to taxonomists for standard genome sequencing and annotation.</title>
        <authorList>
            <consortium name="The Broad Institute Genomics Platform"/>
            <consortium name="The Broad Institute Genome Sequencing Center for Infectious Disease"/>
            <person name="Wu L."/>
            <person name="Ma J."/>
        </authorList>
    </citation>
    <scope>NUCLEOTIDE SEQUENCE [LARGE SCALE GENOMIC DNA]</scope>
    <source>
        <strain evidence="3">KCTC 23723</strain>
    </source>
</reference>
<evidence type="ECO:0000313" key="3">
    <source>
        <dbReference type="Proteomes" id="UP000634667"/>
    </source>
</evidence>
<accession>A0ABQ2WW87</accession>